<evidence type="ECO:0000313" key="2">
    <source>
        <dbReference type="EMBL" id="OQP60745.1"/>
    </source>
</evidence>
<evidence type="ECO:0000256" key="1">
    <source>
        <dbReference type="SAM" id="Phobius"/>
    </source>
</evidence>
<dbReference type="AlphaFoldDB" id="A0A1V9FQU9"/>
<keyword evidence="3" id="KW-1185">Reference proteome</keyword>
<dbReference type="RefSeq" id="WP_081164202.1">
    <property type="nucleotide sequence ID" value="NZ_LWBP01000145.1"/>
</dbReference>
<sequence>MEQVQQDSLLLFPCPGCKAQLYFNPQHQQLECEYCGVKVAIDNGADRVKENSLRQQMSEAGDPTVVIEQKVHKCDRCGSQTVFVSDTPTFVCSFCNFEVVNPVAYKTRIVQPAGIIPFKVDQQSSIKIFKTWLGNGWWAPRDLKEFARQDALHGIYVPFWTYDAQTYSRWSGYGGRHYYVTVSDTDANGNKTTRQEQRTEWIYREGNYEQAFDDILIGGATELTQNEYESIYPYNLEELVNFDARYISGFKADVYDIAVQDGYAKAEDFMERVIYDECANLCRIDTYRDLEVDTTYEGQTYKHIMLPLWVCSYKYKNKSYHFLINGQTGKIYGKKPVSPVKVSIVIVLALALILAIYFFSQQ</sequence>
<comment type="caution">
    <text evidence="2">The sequence shown here is derived from an EMBL/GenBank/DDBJ whole genome shotgun (WGS) entry which is preliminary data.</text>
</comment>
<reference evidence="3" key="1">
    <citation type="submission" date="2016-04" db="EMBL/GenBank/DDBJ databases">
        <authorList>
            <person name="Chen L."/>
            <person name="Zhuang W."/>
            <person name="Wang G."/>
        </authorList>
    </citation>
    <scope>NUCLEOTIDE SEQUENCE [LARGE SCALE GENOMIC DNA]</scope>
    <source>
        <strain evidence="3">208</strain>
    </source>
</reference>
<evidence type="ECO:0000313" key="3">
    <source>
        <dbReference type="Proteomes" id="UP000192276"/>
    </source>
</evidence>
<name>A0A1V9FQU9_9BACT</name>
<protein>
    <submittedName>
        <fullName evidence="2">Uncharacterized protein</fullName>
    </submittedName>
</protein>
<gene>
    <name evidence="2" type="ORF">A4R26_19235</name>
</gene>
<proteinExistence type="predicted"/>
<dbReference type="STRING" id="550983.A4R26_19235"/>
<dbReference type="OrthoDB" id="3182597at2"/>
<organism evidence="2 3">
    <name type="scientific">Niastella populi</name>
    <dbReference type="NCBI Taxonomy" id="550983"/>
    <lineage>
        <taxon>Bacteria</taxon>
        <taxon>Pseudomonadati</taxon>
        <taxon>Bacteroidota</taxon>
        <taxon>Chitinophagia</taxon>
        <taxon>Chitinophagales</taxon>
        <taxon>Chitinophagaceae</taxon>
        <taxon>Niastella</taxon>
    </lineage>
</organism>
<dbReference type="EMBL" id="LWBP01000145">
    <property type="protein sequence ID" value="OQP60745.1"/>
    <property type="molecule type" value="Genomic_DNA"/>
</dbReference>
<keyword evidence="1" id="KW-1133">Transmembrane helix</keyword>
<keyword evidence="1" id="KW-0812">Transmembrane</keyword>
<keyword evidence="1" id="KW-0472">Membrane</keyword>
<feature type="transmembrane region" description="Helical" evidence="1">
    <location>
        <begin position="340"/>
        <end position="359"/>
    </location>
</feature>
<accession>A0A1V9FQU9</accession>
<dbReference type="Proteomes" id="UP000192276">
    <property type="component" value="Unassembled WGS sequence"/>
</dbReference>